<comment type="caution">
    <text evidence="1">The sequence shown here is derived from an EMBL/GenBank/DDBJ whole genome shotgun (WGS) entry which is preliminary data.</text>
</comment>
<organism evidence="1 2">
    <name type="scientific">Peronospora matthiolae</name>
    <dbReference type="NCBI Taxonomy" id="2874970"/>
    <lineage>
        <taxon>Eukaryota</taxon>
        <taxon>Sar</taxon>
        <taxon>Stramenopiles</taxon>
        <taxon>Oomycota</taxon>
        <taxon>Peronosporomycetes</taxon>
        <taxon>Peronosporales</taxon>
        <taxon>Peronosporaceae</taxon>
        <taxon>Peronospora</taxon>
    </lineage>
</organism>
<proteinExistence type="predicted"/>
<sequence>MNMLNVEDDRFHVTREGYSHLSDSEWEVVGRMSVLMGEPAISGMLESLSRD</sequence>
<dbReference type="AlphaFoldDB" id="A0AAV1UUS7"/>
<reference evidence="1" key="1">
    <citation type="submission" date="2024-01" db="EMBL/GenBank/DDBJ databases">
        <authorList>
            <person name="Webb A."/>
        </authorList>
    </citation>
    <scope>NUCLEOTIDE SEQUENCE</scope>
    <source>
        <strain evidence="1">Pm1</strain>
    </source>
</reference>
<accession>A0AAV1UUS7</accession>
<gene>
    <name evidence="1" type="ORF">PM001_LOCUS22582</name>
</gene>
<evidence type="ECO:0000313" key="1">
    <source>
        <dbReference type="EMBL" id="CAK7937432.1"/>
    </source>
</evidence>
<name>A0AAV1UUS7_9STRA</name>
<dbReference type="Proteomes" id="UP001162060">
    <property type="component" value="Unassembled WGS sequence"/>
</dbReference>
<protein>
    <submittedName>
        <fullName evidence="1">Uncharacterized protein</fullName>
    </submittedName>
</protein>
<evidence type="ECO:0000313" key="2">
    <source>
        <dbReference type="Proteomes" id="UP001162060"/>
    </source>
</evidence>
<dbReference type="EMBL" id="CAKLBY020000227">
    <property type="protein sequence ID" value="CAK7937432.1"/>
    <property type="molecule type" value="Genomic_DNA"/>
</dbReference>